<dbReference type="EMBL" id="JBHSDU010000015">
    <property type="protein sequence ID" value="MFC4314759.1"/>
    <property type="molecule type" value="Genomic_DNA"/>
</dbReference>
<sequence length="172" mass="18403">MRSTRTVEISTGLFVLLGFAALFFMVTQITNRELSVDGGSYDVTARFENIGSLKPGAAVSMAGVTVGRVDSITFDQSVYKAVVKMRIASNYNRIPNDSDAAIMTSGLLGGQYIGITAGGSEEYLKAGDRIELVQDALVLENLINQLVASFMSKKDDQSSSSGGQNKTEEAKQ</sequence>
<evidence type="ECO:0000313" key="4">
    <source>
        <dbReference type="EMBL" id="MFC4314759.1"/>
    </source>
</evidence>
<feature type="transmembrane region" description="Helical" evidence="2">
    <location>
        <begin position="7"/>
        <end position="26"/>
    </location>
</feature>
<keyword evidence="2" id="KW-1133">Transmembrane helix</keyword>
<dbReference type="NCBIfam" id="TIGR04430">
    <property type="entry name" value="OM_asym_MlaD"/>
    <property type="match status" value="1"/>
</dbReference>
<organism evidence="4 5">
    <name type="scientific">Steroidobacter flavus</name>
    <dbReference type="NCBI Taxonomy" id="1842136"/>
    <lineage>
        <taxon>Bacteria</taxon>
        <taxon>Pseudomonadati</taxon>
        <taxon>Pseudomonadota</taxon>
        <taxon>Gammaproteobacteria</taxon>
        <taxon>Steroidobacterales</taxon>
        <taxon>Steroidobacteraceae</taxon>
        <taxon>Steroidobacter</taxon>
    </lineage>
</organism>
<dbReference type="RefSeq" id="WP_380606206.1">
    <property type="nucleotide sequence ID" value="NZ_JBHSDU010000015.1"/>
</dbReference>
<keyword evidence="5" id="KW-1185">Reference proteome</keyword>
<protein>
    <submittedName>
        <fullName evidence="4">Outer membrane lipid asymmetry maintenance protein MlaD</fullName>
    </submittedName>
</protein>
<evidence type="ECO:0000259" key="3">
    <source>
        <dbReference type="Pfam" id="PF02470"/>
    </source>
</evidence>
<feature type="region of interest" description="Disordered" evidence="1">
    <location>
        <begin position="153"/>
        <end position="172"/>
    </location>
</feature>
<dbReference type="InterPro" id="IPR003399">
    <property type="entry name" value="Mce/MlaD"/>
</dbReference>
<accession>A0ABV8T7H9</accession>
<dbReference type="Proteomes" id="UP001595904">
    <property type="component" value="Unassembled WGS sequence"/>
</dbReference>
<dbReference type="InterPro" id="IPR052336">
    <property type="entry name" value="MlaD_Phospholipid_Transporter"/>
</dbReference>
<dbReference type="InterPro" id="IPR030970">
    <property type="entry name" value="ABC_MlaD"/>
</dbReference>
<evidence type="ECO:0000313" key="5">
    <source>
        <dbReference type="Proteomes" id="UP001595904"/>
    </source>
</evidence>
<keyword evidence="2" id="KW-0472">Membrane</keyword>
<dbReference type="Pfam" id="PF02470">
    <property type="entry name" value="MlaD"/>
    <property type="match status" value="1"/>
</dbReference>
<evidence type="ECO:0000256" key="1">
    <source>
        <dbReference type="SAM" id="MobiDB-lite"/>
    </source>
</evidence>
<comment type="caution">
    <text evidence="4">The sequence shown here is derived from an EMBL/GenBank/DDBJ whole genome shotgun (WGS) entry which is preliminary data.</text>
</comment>
<feature type="domain" description="Mce/MlaD" evidence="3">
    <location>
        <begin position="40"/>
        <end position="118"/>
    </location>
</feature>
<evidence type="ECO:0000256" key="2">
    <source>
        <dbReference type="SAM" id="Phobius"/>
    </source>
</evidence>
<gene>
    <name evidence="4" type="primary">mlaD</name>
    <name evidence="4" type="ORF">ACFPN2_37190</name>
</gene>
<proteinExistence type="predicted"/>
<name>A0ABV8T7H9_9GAMM</name>
<reference evidence="5" key="1">
    <citation type="journal article" date="2019" name="Int. J. Syst. Evol. Microbiol.">
        <title>The Global Catalogue of Microorganisms (GCM) 10K type strain sequencing project: providing services to taxonomists for standard genome sequencing and annotation.</title>
        <authorList>
            <consortium name="The Broad Institute Genomics Platform"/>
            <consortium name="The Broad Institute Genome Sequencing Center for Infectious Disease"/>
            <person name="Wu L."/>
            <person name="Ma J."/>
        </authorList>
    </citation>
    <scope>NUCLEOTIDE SEQUENCE [LARGE SCALE GENOMIC DNA]</scope>
    <source>
        <strain evidence="5">CGMCC 1.10759</strain>
    </source>
</reference>
<dbReference type="PANTHER" id="PTHR33371">
    <property type="entry name" value="INTERMEMBRANE PHOSPHOLIPID TRANSPORT SYSTEM BINDING PROTEIN MLAD-RELATED"/>
    <property type="match status" value="1"/>
</dbReference>
<dbReference type="PANTHER" id="PTHR33371:SF4">
    <property type="entry name" value="INTERMEMBRANE PHOSPHOLIPID TRANSPORT SYSTEM BINDING PROTEIN MLAD"/>
    <property type="match status" value="1"/>
</dbReference>
<keyword evidence="2" id="KW-0812">Transmembrane</keyword>